<evidence type="ECO:0000256" key="9">
    <source>
        <dbReference type="PROSITE-ProRule" id="PRU00450"/>
    </source>
</evidence>
<dbReference type="SUPFAM" id="SSF46919">
    <property type="entry name" value="N-terminal Zn binding domain of HIV integrase"/>
    <property type="match status" value="1"/>
</dbReference>
<feature type="non-terminal residue" evidence="12">
    <location>
        <position position="1"/>
    </location>
</feature>
<dbReference type="AlphaFoldDB" id="A0A7L4E082"/>
<evidence type="ECO:0000256" key="1">
    <source>
        <dbReference type="ARBA" id="ARBA00012493"/>
    </source>
</evidence>
<keyword evidence="4" id="KW-0540">Nuclease</keyword>
<dbReference type="InterPro" id="IPR001584">
    <property type="entry name" value="Integrase_cat-core"/>
</dbReference>
<keyword evidence="5" id="KW-0479">Metal-binding</keyword>
<evidence type="ECO:0000256" key="5">
    <source>
        <dbReference type="ARBA" id="ARBA00022723"/>
    </source>
</evidence>
<evidence type="ECO:0000259" key="11">
    <source>
        <dbReference type="PROSITE" id="PS50994"/>
    </source>
</evidence>
<proteinExistence type="predicted"/>
<dbReference type="Proteomes" id="UP000541249">
    <property type="component" value="Unassembled WGS sequence"/>
</dbReference>
<keyword evidence="13" id="KW-1185">Reference proteome</keyword>
<dbReference type="Gene3D" id="1.10.10.200">
    <property type="match status" value="1"/>
</dbReference>
<dbReference type="PANTHER" id="PTHR41694">
    <property type="entry name" value="ENDOGENOUS RETROVIRUS GROUP K MEMBER POL PROTEIN"/>
    <property type="match status" value="1"/>
</dbReference>
<dbReference type="Pfam" id="PF02022">
    <property type="entry name" value="Integrase_Zn"/>
    <property type="match status" value="1"/>
</dbReference>
<evidence type="ECO:0000313" key="12">
    <source>
        <dbReference type="EMBL" id="NXW66932.1"/>
    </source>
</evidence>
<dbReference type="InterPro" id="IPR036397">
    <property type="entry name" value="RNaseH_sf"/>
</dbReference>
<feature type="non-terminal residue" evidence="12">
    <location>
        <position position="115"/>
    </location>
</feature>
<dbReference type="GO" id="GO:0015074">
    <property type="term" value="P:DNA integration"/>
    <property type="evidence" value="ECO:0007669"/>
    <property type="project" value="InterPro"/>
</dbReference>
<comment type="caution">
    <text evidence="12">The sequence shown here is derived from an EMBL/GenBank/DDBJ whole genome shotgun (WGS) entry which is preliminary data.</text>
</comment>
<evidence type="ECO:0000259" key="10">
    <source>
        <dbReference type="PROSITE" id="PS50876"/>
    </source>
</evidence>
<protein>
    <recommendedName>
        <fullName evidence="1">RNA-directed DNA polymerase</fullName>
        <ecNumber evidence="1">2.7.7.49</ecNumber>
    </recommendedName>
</protein>
<dbReference type="EC" id="2.7.7.49" evidence="1"/>
<accession>A0A7L4E082</accession>
<dbReference type="PANTHER" id="PTHR41694:SF3">
    <property type="entry name" value="RNA-DIRECTED DNA POLYMERASE-RELATED"/>
    <property type="match status" value="1"/>
</dbReference>
<gene>
    <name evidence="12" type="primary">Ervk10</name>
    <name evidence="12" type="ORF">EURGUL_R15395</name>
</gene>
<reference evidence="12 13" key="1">
    <citation type="submission" date="2019-09" db="EMBL/GenBank/DDBJ databases">
        <title>Bird 10,000 Genomes (B10K) Project - Family phase.</title>
        <authorList>
            <person name="Zhang G."/>
        </authorList>
    </citation>
    <scope>NUCLEOTIDE SEQUENCE [LARGE SCALE GENOMIC DNA]</scope>
    <source>
        <strain evidence="12">B10K-DU-002-51</strain>
        <tissue evidence="12">Muscle</tissue>
    </source>
</reference>
<evidence type="ECO:0000256" key="4">
    <source>
        <dbReference type="ARBA" id="ARBA00022722"/>
    </source>
</evidence>
<keyword evidence="7" id="KW-0378">Hydrolase</keyword>
<evidence type="ECO:0000256" key="8">
    <source>
        <dbReference type="ARBA" id="ARBA00022918"/>
    </source>
</evidence>
<keyword evidence="2" id="KW-0808">Transferase</keyword>
<dbReference type="EMBL" id="VZZY01036333">
    <property type="protein sequence ID" value="NXW66932.1"/>
    <property type="molecule type" value="Genomic_DNA"/>
</dbReference>
<feature type="domain" description="Integrase-type" evidence="10">
    <location>
        <begin position="21"/>
        <end position="62"/>
    </location>
</feature>
<dbReference type="InterPro" id="IPR017856">
    <property type="entry name" value="Integrase-like_N"/>
</dbReference>
<dbReference type="PROSITE" id="PS50876">
    <property type="entry name" value="ZF_INTEGRASE"/>
    <property type="match status" value="1"/>
</dbReference>
<keyword evidence="9" id="KW-0862">Zinc</keyword>
<dbReference type="PROSITE" id="PS50994">
    <property type="entry name" value="INTEGRASE"/>
    <property type="match status" value="1"/>
</dbReference>
<dbReference type="GO" id="GO:0004519">
    <property type="term" value="F:endonuclease activity"/>
    <property type="evidence" value="ECO:0007669"/>
    <property type="project" value="UniProtKB-KW"/>
</dbReference>
<keyword evidence="6" id="KW-0255">Endonuclease</keyword>
<evidence type="ECO:0000313" key="13">
    <source>
        <dbReference type="Proteomes" id="UP000541249"/>
    </source>
</evidence>
<dbReference type="GO" id="GO:0003964">
    <property type="term" value="F:RNA-directed DNA polymerase activity"/>
    <property type="evidence" value="ECO:0007669"/>
    <property type="project" value="UniProtKB-KW"/>
</dbReference>
<evidence type="ECO:0000256" key="6">
    <source>
        <dbReference type="ARBA" id="ARBA00022759"/>
    </source>
</evidence>
<evidence type="ECO:0000256" key="2">
    <source>
        <dbReference type="ARBA" id="ARBA00022679"/>
    </source>
</evidence>
<dbReference type="GO" id="GO:0016787">
    <property type="term" value="F:hydrolase activity"/>
    <property type="evidence" value="ECO:0007669"/>
    <property type="project" value="UniProtKB-KW"/>
</dbReference>
<evidence type="ECO:0000256" key="7">
    <source>
        <dbReference type="ARBA" id="ARBA00022801"/>
    </source>
</evidence>
<organism evidence="12 13">
    <name type="scientific">Eurystomus gularis</name>
    <dbReference type="NCBI Taxonomy" id="325343"/>
    <lineage>
        <taxon>Eukaryota</taxon>
        <taxon>Metazoa</taxon>
        <taxon>Chordata</taxon>
        <taxon>Craniata</taxon>
        <taxon>Vertebrata</taxon>
        <taxon>Euteleostomi</taxon>
        <taxon>Archelosauria</taxon>
        <taxon>Archosauria</taxon>
        <taxon>Dinosauria</taxon>
        <taxon>Saurischia</taxon>
        <taxon>Theropoda</taxon>
        <taxon>Coelurosauria</taxon>
        <taxon>Aves</taxon>
        <taxon>Neognathae</taxon>
        <taxon>Neoaves</taxon>
        <taxon>Telluraves</taxon>
        <taxon>Coraciimorphae</taxon>
        <taxon>Coraciiformes</taxon>
        <taxon>Coraciidae</taxon>
        <taxon>Eurystomus</taxon>
    </lineage>
</organism>
<keyword evidence="9" id="KW-0863">Zinc-finger</keyword>
<sequence length="115" mass="12561">LGQGNAIADSLVTPAIPEVVDNFLKARSSHDMFQQGARVLSRQFQISEKDARGIVRTCTQCSQNGAGLGIGVNPKGLQACDIWQMDVTHVSEFGRQKYVHVTIDTFSKVIWATAQ</sequence>
<dbReference type="GO" id="GO:0035613">
    <property type="term" value="F:RNA stem-loop binding"/>
    <property type="evidence" value="ECO:0007669"/>
    <property type="project" value="TreeGrafter"/>
</dbReference>
<keyword evidence="8" id="KW-0695">RNA-directed DNA polymerase</keyword>
<dbReference type="SUPFAM" id="SSF53098">
    <property type="entry name" value="Ribonuclease H-like"/>
    <property type="match status" value="1"/>
</dbReference>
<dbReference type="InterPro" id="IPR003308">
    <property type="entry name" value="Integrase_Zn-bd_dom_N"/>
</dbReference>
<keyword evidence="3" id="KW-0548">Nucleotidyltransferase</keyword>
<name>A0A7L4E082_9AVES</name>
<feature type="domain" description="Integrase catalytic" evidence="11">
    <location>
        <begin position="70"/>
        <end position="115"/>
    </location>
</feature>
<dbReference type="OrthoDB" id="9386368at2759"/>
<dbReference type="GO" id="GO:0008270">
    <property type="term" value="F:zinc ion binding"/>
    <property type="evidence" value="ECO:0007669"/>
    <property type="project" value="UniProtKB-KW"/>
</dbReference>
<dbReference type="Gene3D" id="3.30.420.10">
    <property type="entry name" value="Ribonuclease H-like superfamily/Ribonuclease H"/>
    <property type="match status" value="1"/>
</dbReference>
<evidence type="ECO:0000256" key="3">
    <source>
        <dbReference type="ARBA" id="ARBA00022695"/>
    </source>
</evidence>
<dbReference type="InterPro" id="IPR012337">
    <property type="entry name" value="RNaseH-like_sf"/>
</dbReference>